<evidence type="ECO:0000313" key="4">
    <source>
        <dbReference type="Proteomes" id="UP000051295"/>
    </source>
</evidence>
<dbReference type="Proteomes" id="UP000051295">
    <property type="component" value="Unassembled WGS sequence"/>
</dbReference>
<keyword evidence="2" id="KW-0732">Signal</keyword>
<evidence type="ECO:0000256" key="2">
    <source>
        <dbReference type="SAM" id="SignalP"/>
    </source>
</evidence>
<gene>
    <name evidence="3" type="ORF">XM53_17150</name>
</gene>
<sequence>MMGRWLAILVSAIWPLAVQAQGVSVRSGDHEDFTRLVFNLPSRTDWTIENTEDEAVLRFARRGLSFDISKVFDRIQRDRLAEIDIDRDTQSVTLRFACACEATGFWFRQSMLVVDVAAKETGSTGQIRDTSSDNRSVALQLPTRGTSAATTLMHQAIGFEPPETEQRAEMASPLLRETGLEESRDRLLRQVSRAASQGLLAPKRTLRQLVEKVAEPSQPVPPEPALQAPEERDSTLPFNLNINVQTAVDRDFLSALEAGDQTRLASRCLDAEFIDVANWGSSEPFWEQIGPLRGRMTSEFDRIDEQSVGKLAQLYLYFGFGVEARNIASLLPDGSERKKIYTALAQIMDNGSAGGTVLAGQLDCDAPGAMWSALAHEKLPADAQVNHNAIVRAFSGLPPHLRKHLGPILSARLLSAGHARESSAILRILDRVDETMTSAAKMVVADLQIQNGEREAAEESLDTVIEANSEMSPEAVARQIDSQIERGGQVPAKLAQLASAYAYEYAGSPLGQKLARSHVLALGATGAFDDAFSELGRFESDTEGSLDHIRADLTNRLATHGAPFEILRYVLSGETARPELLSQESALAMAEHLLDAGFYQQSRDMLEQTFHGRNMRQARLIRARAALKLNQPRLAEVELLGLEGKDVNILRAQARSMVGEHRQAYELFRSAGLEAEANREAWLAEGGVADAEPPTPNDLTGLAEEETEIGVLAQNKLLLEDVGATRATLQALLAETPDPSPEN</sequence>
<feature type="region of interest" description="Disordered" evidence="1">
    <location>
        <begin position="213"/>
        <end position="233"/>
    </location>
</feature>
<dbReference type="AlphaFoldDB" id="A0A0T5NQU9"/>
<organism evidence="3 4">
    <name type="scientific">Roseovarius atlanticus</name>
    <dbReference type="NCBI Taxonomy" id="1641875"/>
    <lineage>
        <taxon>Bacteria</taxon>
        <taxon>Pseudomonadati</taxon>
        <taxon>Pseudomonadota</taxon>
        <taxon>Alphaproteobacteria</taxon>
        <taxon>Rhodobacterales</taxon>
        <taxon>Roseobacteraceae</taxon>
        <taxon>Roseovarius</taxon>
    </lineage>
</organism>
<feature type="signal peptide" evidence="2">
    <location>
        <begin position="1"/>
        <end position="20"/>
    </location>
</feature>
<evidence type="ECO:0000313" key="3">
    <source>
        <dbReference type="EMBL" id="KRS11305.1"/>
    </source>
</evidence>
<name>A0A0T5NQU9_9RHOB</name>
<keyword evidence="4" id="KW-1185">Reference proteome</keyword>
<accession>A0A0T5NQU9</accession>
<proteinExistence type="predicted"/>
<feature type="chain" id="PRO_5006663814" evidence="2">
    <location>
        <begin position="21"/>
        <end position="743"/>
    </location>
</feature>
<evidence type="ECO:0000256" key="1">
    <source>
        <dbReference type="SAM" id="MobiDB-lite"/>
    </source>
</evidence>
<reference evidence="3 4" key="1">
    <citation type="submission" date="2015-04" db="EMBL/GenBank/DDBJ databases">
        <title>The draft genome sequence of Roseovarius sp.R12b.</title>
        <authorList>
            <person name="Li G."/>
            <person name="Lai Q."/>
            <person name="Shao Z."/>
            <person name="Yan P."/>
        </authorList>
    </citation>
    <scope>NUCLEOTIDE SEQUENCE [LARGE SCALE GENOMIC DNA]</scope>
    <source>
        <strain evidence="3 4">R12B</strain>
    </source>
</reference>
<dbReference type="PATRIC" id="fig|1641875.4.peg.1931"/>
<protein>
    <submittedName>
        <fullName evidence="3">Uncharacterized protein</fullName>
    </submittedName>
</protein>
<dbReference type="EMBL" id="LAXJ01000020">
    <property type="protein sequence ID" value="KRS11305.1"/>
    <property type="molecule type" value="Genomic_DNA"/>
</dbReference>
<comment type="caution">
    <text evidence="3">The sequence shown here is derived from an EMBL/GenBank/DDBJ whole genome shotgun (WGS) entry which is preliminary data.</text>
</comment>
<dbReference type="RefSeq" id="WP_057795527.1">
    <property type="nucleotide sequence ID" value="NZ_LAXJ01000020.1"/>
</dbReference>
<dbReference type="STRING" id="1641875.XM53_17150"/>